<dbReference type="PANTHER" id="PTHR24193:SF121">
    <property type="entry name" value="ADA2A-CONTAINING COMPLEX COMPONENT 3, ISOFORM D"/>
    <property type="match status" value="1"/>
</dbReference>
<feature type="repeat" description="ANK" evidence="3">
    <location>
        <begin position="22"/>
        <end position="54"/>
    </location>
</feature>
<dbReference type="InterPro" id="IPR050663">
    <property type="entry name" value="Ankyrin-SOCS_Box"/>
</dbReference>
<dbReference type="GO" id="GO:0000976">
    <property type="term" value="F:transcription cis-regulatory region binding"/>
    <property type="evidence" value="ECO:0007669"/>
    <property type="project" value="TreeGrafter"/>
</dbReference>
<dbReference type="InterPro" id="IPR036770">
    <property type="entry name" value="Ankyrin_rpt-contain_sf"/>
</dbReference>
<evidence type="ECO:0000256" key="4">
    <source>
        <dbReference type="SAM" id="MobiDB-lite"/>
    </source>
</evidence>
<keyword evidence="6" id="KW-1185">Reference proteome</keyword>
<keyword evidence="2 3" id="KW-0040">ANK repeat</keyword>
<comment type="caution">
    <text evidence="5">The sequence shown here is derived from an EMBL/GenBank/DDBJ whole genome shotgun (WGS) entry which is preliminary data.</text>
</comment>
<reference evidence="5" key="1">
    <citation type="submission" date="2021-12" db="EMBL/GenBank/DDBJ databases">
        <title>Convergent genome expansion in fungi linked to evolution of root-endophyte symbiosis.</title>
        <authorList>
            <consortium name="DOE Joint Genome Institute"/>
            <person name="Ke Y.-H."/>
            <person name="Bonito G."/>
            <person name="Liao H.-L."/>
            <person name="Looney B."/>
            <person name="Rojas-Flechas A."/>
            <person name="Nash J."/>
            <person name="Hameed K."/>
            <person name="Schadt C."/>
            <person name="Martin F."/>
            <person name="Crous P.W."/>
            <person name="Miettinen O."/>
            <person name="Magnuson J.K."/>
            <person name="Labbe J."/>
            <person name="Jacobson D."/>
            <person name="Doktycz M.J."/>
            <person name="Veneault-Fourrey C."/>
            <person name="Kuo A."/>
            <person name="Mondo S."/>
            <person name="Calhoun S."/>
            <person name="Riley R."/>
            <person name="Ohm R."/>
            <person name="LaButti K."/>
            <person name="Andreopoulos B."/>
            <person name="Pangilinan J."/>
            <person name="Nolan M."/>
            <person name="Tritt A."/>
            <person name="Clum A."/>
            <person name="Lipzen A."/>
            <person name="Daum C."/>
            <person name="Barry K."/>
            <person name="Grigoriev I.V."/>
            <person name="Vilgalys R."/>
        </authorList>
    </citation>
    <scope>NUCLEOTIDE SEQUENCE</scope>
    <source>
        <strain evidence="5">PMI_201</strain>
    </source>
</reference>
<dbReference type="AlphaFoldDB" id="A0AAD4KTR3"/>
<dbReference type="Pfam" id="PF00023">
    <property type="entry name" value="Ank"/>
    <property type="match status" value="1"/>
</dbReference>
<feature type="compositionally biased region" description="Low complexity" evidence="4">
    <location>
        <begin position="69"/>
        <end position="78"/>
    </location>
</feature>
<evidence type="ECO:0000313" key="5">
    <source>
        <dbReference type="EMBL" id="KAH8699092.1"/>
    </source>
</evidence>
<dbReference type="InterPro" id="IPR002110">
    <property type="entry name" value="Ankyrin_rpt"/>
</dbReference>
<feature type="repeat" description="ANK" evidence="3">
    <location>
        <begin position="80"/>
        <end position="112"/>
    </location>
</feature>
<organism evidence="5 6">
    <name type="scientific">Talaromyces proteolyticus</name>
    <dbReference type="NCBI Taxonomy" id="1131652"/>
    <lineage>
        <taxon>Eukaryota</taxon>
        <taxon>Fungi</taxon>
        <taxon>Dikarya</taxon>
        <taxon>Ascomycota</taxon>
        <taxon>Pezizomycotina</taxon>
        <taxon>Eurotiomycetes</taxon>
        <taxon>Eurotiomycetidae</taxon>
        <taxon>Eurotiales</taxon>
        <taxon>Trichocomaceae</taxon>
        <taxon>Talaromyces</taxon>
        <taxon>Talaromyces sect. Bacilispori</taxon>
    </lineage>
</organism>
<protein>
    <submittedName>
        <fullName evidence="5">Ankyrin repeat-containing domain protein</fullName>
    </submittedName>
</protein>
<dbReference type="PROSITE" id="PS50297">
    <property type="entry name" value="ANK_REP_REGION"/>
    <property type="match status" value="4"/>
</dbReference>
<dbReference type="PANTHER" id="PTHR24193">
    <property type="entry name" value="ANKYRIN REPEAT PROTEIN"/>
    <property type="match status" value="1"/>
</dbReference>
<feature type="repeat" description="ANK" evidence="3">
    <location>
        <begin position="187"/>
        <end position="219"/>
    </location>
</feature>
<dbReference type="GO" id="GO:0005634">
    <property type="term" value="C:nucleus"/>
    <property type="evidence" value="ECO:0007669"/>
    <property type="project" value="TreeGrafter"/>
</dbReference>
<name>A0AAD4KTR3_9EURO</name>
<dbReference type="RefSeq" id="XP_046073556.1">
    <property type="nucleotide sequence ID" value="XM_046218203.1"/>
</dbReference>
<dbReference type="PROSITE" id="PS50088">
    <property type="entry name" value="ANK_REPEAT"/>
    <property type="match status" value="4"/>
</dbReference>
<evidence type="ECO:0000256" key="1">
    <source>
        <dbReference type="ARBA" id="ARBA00022737"/>
    </source>
</evidence>
<dbReference type="GO" id="GO:0045944">
    <property type="term" value="P:positive regulation of transcription by RNA polymerase II"/>
    <property type="evidence" value="ECO:0007669"/>
    <property type="project" value="TreeGrafter"/>
</dbReference>
<dbReference type="Gene3D" id="1.25.40.20">
    <property type="entry name" value="Ankyrin repeat-containing domain"/>
    <property type="match status" value="2"/>
</dbReference>
<dbReference type="PRINTS" id="PR01415">
    <property type="entry name" value="ANKYRIN"/>
</dbReference>
<dbReference type="Proteomes" id="UP001201262">
    <property type="component" value="Unassembled WGS sequence"/>
</dbReference>
<feature type="repeat" description="ANK" evidence="3">
    <location>
        <begin position="153"/>
        <end position="185"/>
    </location>
</feature>
<dbReference type="EMBL" id="JAJTJA010000005">
    <property type="protein sequence ID" value="KAH8699092.1"/>
    <property type="molecule type" value="Genomic_DNA"/>
</dbReference>
<feature type="region of interest" description="Disordered" evidence="4">
    <location>
        <begin position="53"/>
        <end position="81"/>
    </location>
</feature>
<evidence type="ECO:0000256" key="3">
    <source>
        <dbReference type="PROSITE-ProRule" id="PRU00023"/>
    </source>
</evidence>
<evidence type="ECO:0000313" key="6">
    <source>
        <dbReference type="Proteomes" id="UP001201262"/>
    </source>
</evidence>
<keyword evidence="1" id="KW-0677">Repeat</keyword>
<dbReference type="SMART" id="SM00248">
    <property type="entry name" value="ANK"/>
    <property type="match status" value="5"/>
</dbReference>
<evidence type="ECO:0000256" key="2">
    <source>
        <dbReference type="ARBA" id="ARBA00023043"/>
    </source>
</evidence>
<dbReference type="GeneID" id="70248490"/>
<sequence length="236" mass="25562">MAVFLQEVSNATATNIEPDGSQGEIPLSLAAKNGHEAVVLLLLQNSRNIGSGNNFASTISDDDNTETWSASESESSLSGDCRTPLPWAAENGHKGVVRLLLESGANIEQEDEKLWRIPLNWVAKYGQERGWVLEKMVQLLIGTGADIESKDENGRTPLFWASMKGSQAMVQLLLEKGVDFESKDQEADCTPLLVAAGNGHTDSEQLILGKGAEIEAKNNYGQTSLSEAAKMGIRRY</sequence>
<accession>A0AAD4KTR3</accession>
<dbReference type="SUPFAM" id="SSF48403">
    <property type="entry name" value="Ankyrin repeat"/>
    <property type="match status" value="1"/>
</dbReference>
<gene>
    <name evidence="5" type="ORF">BGW36DRAFT_396682</name>
</gene>
<dbReference type="Pfam" id="PF12796">
    <property type="entry name" value="Ank_2"/>
    <property type="match status" value="2"/>
</dbReference>
<proteinExistence type="predicted"/>